<sequence length="429" mass="50105">MLLIYTQKVTPRITYSFKHICTGILKIPVTFTSKIEEFIAHEGMKISYGKQSLGNEIFIQSVDLLQEQGFADVEFKVQDWEGTPCFFTVSEKSSIPFDIFAASFYLLTRYEEYSPHVKDEQGRFPASESLAFREDFLNLPVVDIWAYKFRNLLQERFPENVFPVRKRQIHNVISVTEAFCYRKKGIVRAVIGFLVDLIQFKIKYVVDRVQVMMNFKKDPFDNYTGIIKFLKKYRISLKFMFQVSDFSTHDRNINHNRLEFQSLIKSVADYAEVGLLLGYYANQKMKVLKNEKLRLESILKRSIESGMNSKYNLLLPDTYNHMAELEFRNDYSMGYPEAVGFRAGTCSPFLFYDINFEVTTPLQVHPYAISIQALEGIKENEIKSRIAEIKRNINNVDGNLIAVYTNEDFSEYSNAKRNYEILKNINEIK</sequence>
<evidence type="ECO:0000259" key="1">
    <source>
        <dbReference type="Pfam" id="PF23019"/>
    </source>
</evidence>
<dbReference type="AlphaFoldDB" id="A0A918SI94"/>
<dbReference type="RefSeq" id="WP_189604887.1">
    <property type="nucleotide sequence ID" value="NZ_BMXB01000009.1"/>
</dbReference>
<protein>
    <recommendedName>
        <fullName evidence="1">DUF7033 domain-containing protein</fullName>
    </recommendedName>
</protein>
<evidence type="ECO:0000313" key="3">
    <source>
        <dbReference type="Proteomes" id="UP000610456"/>
    </source>
</evidence>
<dbReference type="Pfam" id="PF23019">
    <property type="entry name" value="DUF7033"/>
    <property type="match status" value="1"/>
</dbReference>
<name>A0A918SI94_9FLAO</name>
<gene>
    <name evidence="2" type="ORF">GCM10007103_22780</name>
</gene>
<evidence type="ECO:0000313" key="2">
    <source>
        <dbReference type="EMBL" id="GHA40884.1"/>
    </source>
</evidence>
<feature type="domain" description="DUF7033" evidence="1">
    <location>
        <begin position="95"/>
        <end position="183"/>
    </location>
</feature>
<dbReference type="CDD" id="cd10931">
    <property type="entry name" value="CE4_u7"/>
    <property type="match status" value="1"/>
</dbReference>
<keyword evidence="3" id="KW-1185">Reference proteome</keyword>
<comment type="caution">
    <text evidence="2">The sequence shown here is derived from an EMBL/GenBank/DDBJ whole genome shotgun (WGS) entry which is preliminary data.</text>
</comment>
<dbReference type="Proteomes" id="UP000610456">
    <property type="component" value="Unassembled WGS sequence"/>
</dbReference>
<reference evidence="2" key="2">
    <citation type="submission" date="2020-09" db="EMBL/GenBank/DDBJ databases">
        <authorList>
            <person name="Sun Q."/>
            <person name="Kim S."/>
        </authorList>
    </citation>
    <scope>NUCLEOTIDE SEQUENCE</scope>
    <source>
        <strain evidence="2">KCTC 12719</strain>
    </source>
</reference>
<organism evidence="2 3">
    <name type="scientific">Salinimicrobium marinum</name>
    <dbReference type="NCBI Taxonomy" id="680283"/>
    <lineage>
        <taxon>Bacteria</taxon>
        <taxon>Pseudomonadati</taxon>
        <taxon>Bacteroidota</taxon>
        <taxon>Flavobacteriia</taxon>
        <taxon>Flavobacteriales</taxon>
        <taxon>Flavobacteriaceae</taxon>
        <taxon>Salinimicrobium</taxon>
    </lineage>
</organism>
<dbReference type="InterPro" id="IPR054297">
    <property type="entry name" value="DUF7033"/>
</dbReference>
<accession>A0A918SI94</accession>
<proteinExistence type="predicted"/>
<reference evidence="2" key="1">
    <citation type="journal article" date="2014" name="Int. J. Syst. Evol. Microbiol.">
        <title>Complete genome sequence of Corynebacterium casei LMG S-19264T (=DSM 44701T), isolated from a smear-ripened cheese.</title>
        <authorList>
            <consortium name="US DOE Joint Genome Institute (JGI-PGF)"/>
            <person name="Walter F."/>
            <person name="Albersmeier A."/>
            <person name="Kalinowski J."/>
            <person name="Ruckert C."/>
        </authorList>
    </citation>
    <scope>NUCLEOTIDE SEQUENCE</scope>
    <source>
        <strain evidence="2">KCTC 12719</strain>
    </source>
</reference>
<dbReference type="EMBL" id="BMXB01000009">
    <property type="protein sequence ID" value="GHA40884.1"/>
    <property type="molecule type" value="Genomic_DNA"/>
</dbReference>